<dbReference type="Pfam" id="PF16316">
    <property type="entry name" value="DUF4956"/>
    <property type="match status" value="1"/>
</dbReference>
<dbReference type="RefSeq" id="WP_167939817.1">
    <property type="nucleotide sequence ID" value="NZ_JAATJA010000001.1"/>
</dbReference>
<keyword evidence="1" id="KW-0472">Membrane</keyword>
<accession>A0A846QEJ8</accession>
<dbReference type="InterPro" id="IPR032531">
    <property type="entry name" value="DUF4956"/>
</dbReference>
<gene>
    <name evidence="2" type="ORF">GGQ74_000341</name>
</gene>
<evidence type="ECO:0000313" key="2">
    <source>
        <dbReference type="EMBL" id="NJB66701.1"/>
    </source>
</evidence>
<protein>
    <submittedName>
        <fullName evidence="2">Putative membrane protein YhiD involved in acid resistance</fullName>
    </submittedName>
</protein>
<dbReference type="EMBL" id="JAATJA010000001">
    <property type="protein sequence ID" value="NJB66701.1"/>
    <property type="molecule type" value="Genomic_DNA"/>
</dbReference>
<reference evidence="2 3" key="1">
    <citation type="submission" date="2020-03" db="EMBL/GenBank/DDBJ databases">
        <title>Genomic Encyclopedia of Type Strains, Phase IV (KMG-IV): sequencing the most valuable type-strain genomes for metagenomic binning, comparative biology and taxonomic classification.</title>
        <authorList>
            <person name="Goeker M."/>
        </authorList>
    </citation>
    <scope>NUCLEOTIDE SEQUENCE [LARGE SCALE GENOMIC DNA]</scope>
    <source>
        <strain evidence="2 3">DSM 24233</strain>
    </source>
</reference>
<feature type="transmembrane region" description="Helical" evidence="1">
    <location>
        <begin position="50"/>
        <end position="69"/>
    </location>
</feature>
<sequence>MLDSLQDLVLVPGGITLEQILARLAASLLLGLAISYIYRLNSRSLSVEHQFGFTLVSVTMVVATVMSVIGSNITLSLGLIGALSIIRFRAVIKNTADMAYLFWAIAEGLAVGSENFTVGWVSTIVIGLVMILMTRYGAFNLSNRNFIVTFTLPRDTIGLEELKTRLGSYKDLRMELKSSHSHCRNGLCEYTFEAKGRKPESLQTMLADLEKETAIASISVLSPETNLYV</sequence>
<name>A0A846QEJ8_9BACT</name>
<dbReference type="Proteomes" id="UP000580856">
    <property type="component" value="Unassembled WGS sequence"/>
</dbReference>
<organism evidence="2 3">
    <name type="scientific">Desulfobaculum xiamenense</name>
    <dbReference type="NCBI Taxonomy" id="995050"/>
    <lineage>
        <taxon>Bacteria</taxon>
        <taxon>Pseudomonadati</taxon>
        <taxon>Thermodesulfobacteriota</taxon>
        <taxon>Desulfovibrionia</taxon>
        <taxon>Desulfovibrionales</taxon>
        <taxon>Desulfovibrionaceae</taxon>
        <taxon>Desulfobaculum</taxon>
    </lineage>
</organism>
<evidence type="ECO:0000313" key="3">
    <source>
        <dbReference type="Proteomes" id="UP000580856"/>
    </source>
</evidence>
<feature type="transmembrane region" description="Helical" evidence="1">
    <location>
        <begin position="118"/>
        <end position="138"/>
    </location>
</feature>
<keyword evidence="3" id="KW-1185">Reference proteome</keyword>
<dbReference type="AlphaFoldDB" id="A0A846QEJ8"/>
<comment type="caution">
    <text evidence="2">The sequence shown here is derived from an EMBL/GenBank/DDBJ whole genome shotgun (WGS) entry which is preliminary data.</text>
</comment>
<feature type="transmembrane region" description="Helical" evidence="1">
    <location>
        <begin position="20"/>
        <end position="38"/>
    </location>
</feature>
<keyword evidence="1" id="KW-1133">Transmembrane helix</keyword>
<evidence type="ECO:0000256" key="1">
    <source>
        <dbReference type="SAM" id="Phobius"/>
    </source>
</evidence>
<proteinExistence type="predicted"/>
<keyword evidence="1" id="KW-0812">Transmembrane</keyword>